<evidence type="ECO:0000256" key="2">
    <source>
        <dbReference type="ARBA" id="ARBA00022574"/>
    </source>
</evidence>
<dbReference type="OrthoDB" id="2096344at2759"/>
<feature type="compositionally biased region" description="Low complexity" evidence="7">
    <location>
        <begin position="112"/>
        <end position="124"/>
    </location>
</feature>
<dbReference type="GO" id="GO:0005634">
    <property type="term" value="C:nucleus"/>
    <property type="evidence" value="ECO:0007669"/>
    <property type="project" value="TreeGrafter"/>
</dbReference>
<dbReference type="InterPro" id="IPR036322">
    <property type="entry name" value="WD40_repeat_dom_sf"/>
</dbReference>
<feature type="repeat" description="WD" evidence="6">
    <location>
        <begin position="319"/>
        <end position="354"/>
    </location>
</feature>
<feature type="region of interest" description="Disordered" evidence="7">
    <location>
        <begin position="400"/>
        <end position="421"/>
    </location>
</feature>
<evidence type="ECO:0000256" key="7">
    <source>
        <dbReference type="SAM" id="MobiDB-lite"/>
    </source>
</evidence>
<feature type="compositionally biased region" description="Basic and acidic residues" evidence="7">
    <location>
        <begin position="51"/>
        <end position="66"/>
    </location>
</feature>
<dbReference type="InterPro" id="IPR015943">
    <property type="entry name" value="WD40/YVTN_repeat-like_dom_sf"/>
</dbReference>
<protein>
    <submittedName>
        <fullName evidence="8">WD40 repeat-like protein</fullName>
    </submittedName>
</protein>
<evidence type="ECO:0000256" key="3">
    <source>
        <dbReference type="ARBA" id="ARBA00022737"/>
    </source>
</evidence>
<dbReference type="Gene3D" id="2.130.10.10">
    <property type="entry name" value="YVTN repeat-like/Quinoprotein amine dehydrogenase"/>
    <property type="match status" value="2"/>
</dbReference>
<dbReference type="InterPro" id="IPR051865">
    <property type="entry name" value="WD-repeat_CDT2_adapter"/>
</dbReference>
<feature type="region of interest" description="Disordered" evidence="7">
    <location>
        <begin position="600"/>
        <end position="624"/>
    </location>
</feature>
<feature type="region of interest" description="Disordered" evidence="7">
    <location>
        <begin position="1"/>
        <end position="131"/>
    </location>
</feature>
<keyword evidence="3" id="KW-0677">Repeat</keyword>
<feature type="repeat" description="WD" evidence="6">
    <location>
        <begin position="277"/>
        <end position="318"/>
    </location>
</feature>
<feature type="compositionally biased region" description="Polar residues" evidence="7">
    <location>
        <begin position="1"/>
        <end position="25"/>
    </location>
</feature>
<sequence length="699" mass="76421">MADDNLPSSQTFASSPPTSPIQSNARKPKRAPPITPRRFNRFFTPRTTRNGTKERSKSERQLRDITRSAVNRPAKERQTPRRKVVFADVGPGQEENFATPRLGFDKKRKALPSPESSPILPSPSKKARSNAYLSPSKACEFHTNVEVESDAETTILDDDEDLYDDDDDDDEDADFCPPIKRAPTSGGVGRVLQRSFGGSRAIGRGRTYDHCTDWQGQTADFYTGVDDYHTFTGDLPFCVASCNTNSIVAMGDEGGKVVLVDSSKDSDTPFSEPYITMHPHGNAVMDLTFSADDLLLATGSGDQSAQIIDVKTQRTKYIMQGHRASVKQVCFQPGNDNVIATSSRDGTVRLWDMRCHGQQGSIKDWKVSFDGEVQEIRHKVTYASTYNTISGAHVARQPGAASQLSAAQKDTPMKGESPTSNADVSVTALSFITLPGRENLLMTGAMTSTAVKLWDIRGRFSRVDRRCVPVSTTREPESHHKHRQFGINSFSLSSNGSRLYALSRDNTIYAYSTNHLVLGHAPELSSTASSRKAHTGTDKDGLGPLYGFRHPMMHATTFWVKTSVRKAIDDKTELLAVGSSDRCPVLFPTDEAFLNRATSAANNKSPACGSGSPRSILKRSPGSSGFNARMADSIPIFEHGTPLVRGHGNEVSNVAWTSEGELVSIDGDQARELRGVGEAEGRRWGCGWAEVGEGWDDED</sequence>
<dbReference type="Proteomes" id="UP000799776">
    <property type="component" value="Unassembled WGS sequence"/>
</dbReference>
<evidence type="ECO:0000313" key="8">
    <source>
        <dbReference type="EMBL" id="KAF2088032.1"/>
    </source>
</evidence>
<dbReference type="AlphaFoldDB" id="A0A9P4HX59"/>
<comment type="similarity">
    <text evidence="5">Belongs to the WD repeat cdt2 family.</text>
</comment>
<feature type="compositionally biased region" description="Low complexity" evidence="7">
    <location>
        <begin position="41"/>
        <end position="50"/>
    </location>
</feature>
<organism evidence="8 9">
    <name type="scientific">Saccharata proteae CBS 121410</name>
    <dbReference type="NCBI Taxonomy" id="1314787"/>
    <lineage>
        <taxon>Eukaryota</taxon>
        <taxon>Fungi</taxon>
        <taxon>Dikarya</taxon>
        <taxon>Ascomycota</taxon>
        <taxon>Pezizomycotina</taxon>
        <taxon>Dothideomycetes</taxon>
        <taxon>Dothideomycetes incertae sedis</taxon>
        <taxon>Botryosphaeriales</taxon>
        <taxon>Saccharataceae</taxon>
        <taxon>Saccharata</taxon>
    </lineage>
</organism>
<gene>
    <name evidence="8" type="ORF">K490DRAFT_73466</name>
</gene>
<dbReference type="PANTHER" id="PTHR22852:SF0">
    <property type="entry name" value="DENTICLELESS PROTEIN HOMOLOG"/>
    <property type="match status" value="1"/>
</dbReference>
<keyword evidence="9" id="KW-1185">Reference proteome</keyword>
<dbReference type="PROSITE" id="PS00678">
    <property type="entry name" value="WD_REPEATS_1"/>
    <property type="match status" value="1"/>
</dbReference>
<proteinExistence type="inferred from homology"/>
<evidence type="ECO:0000256" key="4">
    <source>
        <dbReference type="ARBA" id="ARBA00022786"/>
    </source>
</evidence>
<keyword evidence="4" id="KW-0833">Ubl conjugation pathway</keyword>
<name>A0A9P4HX59_9PEZI</name>
<reference evidence="8" key="1">
    <citation type="journal article" date="2020" name="Stud. Mycol.">
        <title>101 Dothideomycetes genomes: a test case for predicting lifestyles and emergence of pathogens.</title>
        <authorList>
            <person name="Haridas S."/>
            <person name="Albert R."/>
            <person name="Binder M."/>
            <person name="Bloem J."/>
            <person name="Labutti K."/>
            <person name="Salamov A."/>
            <person name="Andreopoulos B."/>
            <person name="Baker S."/>
            <person name="Barry K."/>
            <person name="Bills G."/>
            <person name="Bluhm B."/>
            <person name="Cannon C."/>
            <person name="Castanera R."/>
            <person name="Culley D."/>
            <person name="Daum C."/>
            <person name="Ezra D."/>
            <person name="Gonzalez J."/>
            <person name="Henrissat B."/>
            <person name="Kuo A."/>
            <person name="Liang C."/>
            <person name="Lipzen A."/>
            <person name="Lutzoni F."/>
            <person name="Magnuson J."/>
            <person name="Mondo S."/>
            <person name="Nolan M."/>
            <person name="Ohm R."/>
            <person name="Pangilinan J."/>
            <person name="Park H.-J."/>
            <person name="Ramirez L."/>
            <person name="Alfaro M."/>
            <person name="Sun H."/>
            <person name="Tritt A."/>
            <person name="Yoshinaga Y."/>
            <person name="Zwiers L.-H."/>
            <person name="Turgeon B."/>
            <person name="Goodwin S."/>
            <person name="Spatafora J."/>
            <person name="Crous P."/>
            <person name="Grigoriev I."/>
        </authorList>
    </citation>
    <scope>NUCLEOTIDE SEQUENCE</scope>
    <source>
        <strain evidence="8">CBS 121410</strain>
    </source>
</reference>
<accession>A0A9P4HX59</accession>
<dbReference type="PANTHER" id="PTHR22852">
    <property type="entry name" value="LETHAL 2 DENTICLELESS PROTEIN RETINOIC ACID-REGULATED NUCLEAR MATRIX-ASSOCIATED PROTEIN"/>
    <property type="match status" value="1"/>
</dbReference>
<evidence type="ECO:0000256" key="6">
    <source>
        <dbReference type="PROSITE-ProRule" id="PRU00221"/>
    </source>
</evidence>
<evidence type="ECO:0000256" key="5">
    <source>
        <dbReference type="ARBA" id="ARBA00038344"/>
    </source>
</evidence>
<dbReference type="InterPro" id="IPR001680">
    <property type="entry name" value="WD40_rpt"/>
</dbReference>
<dbReference type="EMBL" id="ML978718">
    <property type="protein sequence ID" value="KAF2088032.1"/>
    <property type="molecule type" value="Genomic_DNA"/>
</dbReference>
<keyword evidence="2 6" id="KW-0853">WD repeat</keyword>
<dbReference type="SUPFAM" id="SSF50978">
    <property type="entry name" value="WD40 repeat-like"/>
    <property type="match status" value="1"/>
</dbReference>
<dbReference type="PROSITE" id="PS50294">
    <property type="entry name" value="WD_REPEATS_REGION"/>
    <property type="match status" value="1"/>
</dbReference>
<dbReference type="Pfam" id="PF00400">
    <property type="entry name" value="WD40"/>
    <property type="match status" value="2"/>
</dbReference>
<dbReference type="InterPro" id="IPR019775">
    <property type="entry name" value="WD40_repeat_CS"/>
</dbReference>
<evidence type="ECO:0000256" key="1">
    <source>
        <dbReference type="ARBA" id="ARBA00004906"/>
    </source>
</evidence>
<dbReference type="PROSITE" id="PS50082">
    <property type="entry name" value="WD_REPEATS_2"/>
    <property type="match status" value="2"/>
</dbReference>
<evidence type="ECO:0000313" key="9">
    <source>
        <dbReference type="Proteomes" id="UP000799776"/>
    </source>
</evidence>
<comment type="caution">
    <text evidence="8">The sequence shown here is derived from an EMBL/GenBank/DDBJ whole genome shotgun (WGS) entry which is preliminary data.</text>
</comment>
<comment type="pathway">
    <text evidence="1">Protein modification; protein ubiquitination.</text>
</comment>
<dbReference type="GO" id="GO:0030674">
    <property type="term" value="F:protein-macromolecule adaptor activity"/>
    <property type="evidence" value="ECO:0007669"/>
    <property type="project" value="TreeGrafter"/>
</dbReference>
<dbReference type="GO" id="GO:0043161">
    <property type="term" value="P:proteasome-mediated ubiquitin-dependent protein catabolic process"/>
    <property type="evidence" value="ECO:0007669"/>
    <property type="project" value="TreeGrafter"/>
</dbReference>
<feature type="region of interest" description="Disordered" evidence="7">
    <location>
        <begin position="149"/>
        <end position="172"/>
    </location>
</feature>
<dbReference type="SMART" id="SM00320">
    <property type="entry name" value="WD40"/>
    <property type="match status" value="3"/>
</dbReference>